<feature type="region of interest" description="Disordered" evidence="1">
    <location>
        <begin position="235"/>
        <end position="283"/>
    </location>
</feature>
<dbReference type="EMBL" id="CP036271">
    <property type="protein sequence ID" value="QDT56217.1"/>
    <property type="molecule type" value="Genomic_DNA"/>
</dbReference>
<gene>
    <name evidence="3" type="ORF">Pan44_42690</name>
</gene>
<keyword evidence="4" id="KW-1185">Reference proteome</keyword>
<feature type="compositionally biased region" description="Pro residues" evidence="1">
    <location>
        <begin position="247"/>
        <end position="263"/>
    </location>
</feature>
<organism evidence="3 4">
    <name type="scientific">Caulifigura coniformis</name>
    <dbReference type="NCBI Taxonomy" id="2527983"/>
    <lineage>
        <taxon>Bacteria</taxon>
        <taxon>Pseudomonadati</taxon>
        <taxon>Planctomycetota</taxon>
        <taxon>Planctomycetia</taxon>
        <taxon>Planctomycetales</taxon>
        <taxon>Planctomycetaceae</taxon>
        <taxon>Caulifigura</taxon>
    </lineage>
</organism>
<protein>
    <submittedName>
        <fullName evidence="3">Uncharacterized protein</fullName>
    </submittedName>
</protein>
<name>A0A517SJC7_9PLAN</name>
<dbReference type="RefSeq" id="WP_145033328.1">
    <property type="nucleotide sequence ID" value="NZ_CP036271.1"/>
</dbReference>
<evidence type="ECO:0000256" key="1">
    <source>
        <dbReference type="SAM" id="MobiDB-lite"/>
    </source>
</evidence>
<dbReference type="InParanoid" id="A0A517SJC7"/>
<feature type="signal peptide" evidence="2">
    <location>
        <begin position="1"/>
        <end position="23"/>
    </location>
</feature>
<dbReference type="AlphaFoldDB" id="A0A517SJC7"/>
<feature type="compositionally biased region" description="Low complexity" evidence="1">
    <location>
        <begin position="264"/>
        <end position="283"/>
    </location>
</feature>
<evidence type="ECO:0000313" key="3">
    <source>
        <dbReference type="EMBL" id="QDT56217.1"/>
    </source>
</evidence>
<evidence type="ECO:0000313" key="4">
    <source>
        <dbReference type="Proteomes" id="UP000315700"/>
    </source>
</evidence>
<proteinExistence type="predicted"/>
<keyword evidence="2" id="KW-0732">Signal</keyword>
<accession>A0A517SJC7</accession>
<dbReference type="Proteomes" id="UP000315700">
    <property type="component" value="Chromosome"/>
</dbReference>
<evidence type="ECO:0000256" key="2">
    <source>
        <dbReference type="SAM" id="SignalP"/>
    </source>
</evidence>
<feature type="chain" id="PRO_5021819514" evidence="2">
    <location>
        <begin position="24"/>
        <end position="283"/>
    </location>
</feature>
<reference evidence="3 4" key="1">
    <citation type="submission" date="2019-02" db="EMBL/GenBank/DDBJ databases">
        <title>Deep-cultivation of Planctomycetes and their phenomic and genomic characterization uncovers novel biology.</title>
        <authorList>
            <person name="Wiegand S."/>
            <person name="Jogler M."/>
            <person name="Boedeker C."/>
            <person name="Pinto D."/>
            <person name="Vollmers J."/>
            <person name="Rivas-Marin E."/>
            <person name="Kohn T."/>
            <person name="Peeters S.H."/>
            <person name="Heuer A."/>
            <person name="Rast P."/>
            <person name="Oberbeckmann S."/>
            <person name="Bunk B."/>
            <person name="Jeske O."/>
            <person name="Meyerdierks A."/>
            <person name="Storesund J.E."/>
            <person name="Kallscheuer N."/>
            <person name="Luecker S."/>
            <person name="Lage O.M."/>
            <person name="Pohl T."/>
            <person name="Merkel B.J."/>
            <person name="Hornburger P."/>
            <person name="Mueller R.-W."/>
            <person name="Bruemmer F."/>
            <person name="Labrenz M."/>
            <person name="Spormann A.M."/>
            <person name="Op den Camp H."/>
            <person name="Overmann J."/>
            <person name="Amann R."/>
            <person name="Jetten M.S.M."/>
            <person name="Mascher T."/>
            <person name="Medema M.H."/>
            <person name="Devos D.P."/>
            <person name="Kaster A.-K."/>
            <person name="Ovreas L."/>
            <person name="Rohde M."/>
            <person name="Galperin M.Y."/>
            <person name="Jogler C."/>
        </authorList>
    </citation>
    <scope>NUCLEOTIDE SEQUENCE [LARGE SCALE GENOMIC DNA]</scope>
    <source>
        <strain evidence="3 4">Pan44</strain>
    </source>
</reference>
<sequence length="283" mass="29863" precursor="true">MNRFRRRVMAAGLVAALPGCGPAVPLAPPRPASPVALQVAPGLGCSLQSAGAVYLVVNAIDAKNRGILHNLSEIIAGELRAATPAEVTLLVDAGLDCPPAVEWNDLCQACHVPIEGAPPSAVVVFCDILEYDPYSPLRVGLSMRVRRASDGVELVALQGTWVGNPPITPQRSPFHWLWKKGPPRPNVDYAWTAQFEAQSASELVRQAAFQCVASIQSAGGRPPHAYLPAVEPQRPAAEPHHFEGLVPPAPPALPEITPPPEPGLTPEEIAPPSAAPPITESDL</sequence>
<dbReference type="KEGG" id="ccos:Pan44_42690"/>